<accession>A0A811ZB33</accession>
<evidence type="ECO:0000256" key="1">
    <source>
        <dbReference type="SAM" id="MobiDB-lite"/>
    </source>
</evidence>
<evidence type="ECO:0000313" key="2">
    <source>
        <dbReference type="EMBL" id="CAD7685912.1"/>
    </source>
</evidence>
<proteinExistence type="predicted"/>
<feature type="region of interest" description="Disordered" evidence="1">
    <location>
        <begin position="1"/>
        <end position="44"/>
    </location>
</feature>
<dbReference type="AlphaFoldDB" id="A0A811ZB33"/>
<organism evidence="2 3">
    <name type="scientific">Nyctereutes procyonoides</name>
    <name type="common">Raccoon dog</name>
    <name type="synonym">Canis procyonoides</name>
    <dbReference type="NCBI Taxonomy" id="34880"/>
    <lineage>
        <taxon>Eukaryota</taxon>
        <taxon>Metazoa</taxon>
        <taxon>Chordata</taxon>
        <taxon>Craniata</taxon>
        <taxon>Vertebrata</taxon>
        <taxon>Euteleostomi</taxon>
        <taxon>Mammalia</taxon>
        <taxon>Eutheria</taxon>
        <taxon>Laurasiatheria</taxon>
        <taxon>Carnivora</taxon>
        <taxon>Caniformia</taxon>
        <taxon>Canidae</taxon>
        <taxon>Nyctereutes</taxon>
    </lineage>
</organism>
<protein>
    <submittedName>
        <fullName evidence="2">(raccoon dog) hypothetical protein</fullName>
    </submittedName>
</protein>
<dbReference type="EMBL" id="CAJHUB010000760">
    <property type="protein sequence ID" value="CAD7685912.1"/>
    <property type="molecule type" value="Genomic_DNA"/>
</dbReference>
<feature type="region of interest" description="Disordered" evidence="1">
    <location>
        <begin position="68"/>
        <end position="103"/>
    </location>
</feature>
<feature type="region of interest" description="Disordered" evidence="1">
    <location>
        <begin position="118"/>
        <end position="207"/>
    </location>
</feature>
<sequence>MVGRTPARQPPPGRAALENTEPWEAVGGRQKHKGRVRPGSGGVALGGGGRGSLVCWGCARGLTETQRPQFASRIGSRTSEDVPCGPVRGSRPPRPAFLLPPPRRPCLGRAFSVKVRMAEPQAGDSAPAWDVGWAAGRGRRTEPGQKWPPRHRGRTGGGGGGHREARRAAGGGGVLPQVCPHPDLPRPSPRPYLEVGQTEVPPSRVAPRMAGDLVRGLWTQRPGEAPADVAQMGGQPRARPEGTGAPAHRPHRPRKEPGLLLPRPEDMCRRSLEMRGPRRAHGTCGGGQAAGGPDVTGEPPASAAPAKFMKRKMSRSRGGNVSRALLLEGSRRREGSVPPPPPARGDSGAEGAVASSLITGVSAPRLNEGPASSWKDAHRGKLRGPRCTGPATPRGR</sequence>
<name>A0A811ZB33_NYCPR</name>
<feature type="compositionally biased region" description="Basic and acidic residues" evidence="1">
    <location>
        <begin position="263"/>
        <end position="276"/>
    </location>
</feature>
<dbReference type="Proteomes" id="UP000645828">
    <property type="component" value="Unassembled WGS sequence"/>
</dbReference>
<comment type="caution">
    <text evidence="2">The sequence shown here is derived from an EMBL/GenBank/DDBJ whole genome shotgun (WGS) entry which is preliminary data.</text>
</comment>
<feature type="compositionally biased region" description="Pro residues" evidence="1">
    <location>
        <begin position="92"/>
        <end position="103"/>
    </location>
</feature>
<gene>
    <name evidence="2" type="ORF">NYPRO_LOCUS18705</name>
</gene>
<keyword evidence="3" id="KW-1185">Reference proteome</keyword>
<evidence type="ECO:0000313" key="3">
    <source>
        <dbReference type="Proteomes" id="UP000645828"/>
    </source>
</evidence>
<reference evidence="2" key="1">
    <citation type="submission" date="2020-12" db="EMBL/GenBank/DDBJ databases">
        <authorList>
            <consortium name="Molecular Ecology Group"/>
        </authorList>
    </citation>
    <scope>NUCLEOTIDE SEQUENCE</scope>
    <source>
        <strain evidence="2">TBG_1078</strain>
    </source>
</reference>
<feature type="region of interest" description="Disordered" evidence="1">
    <location>
        <begin position="223"/>
        <end position="396"/>
    </location>
</feature>